<evidence type="ECO:0000313" key="7">
    <source>
        <dbReference type="Proteomes" id="UP000307943"/>
    </source>
</evidence>
<gene>
    <name evidence="6" type="ORF">FE784_01255</name>
</gene>
<evidence type="ECO:0000256" key="4">
    <source>
        <dbReference type="ARBA" id="ARBA00023004"/>
    </source>
</evidence>
<evidence type="ECO:0000313" key="6">
    <source>
        <dbReference type="EMBL" id="TNJ68316.1"/>
    </source>
</evidence>
<sequence>MQVIGKEVNCMKLSYRLNRSVAVRDVPSAPFESTYDIIVLGLGTAGAIAAISAARRGHKVLGLERLNCMGGTGTAGTVQGYYFGSRGGEYEQLDDEVAAMGSQGYTRTGGVNGELKKYVLEKNAIEAGVMICYEANVIGMLLEGNKVVGVRWIGPDGIREAGASIIIDCTGDAEGCAMAGGAFRMGRQSDGLQQPFSNVIKRVTGNGAHQFYTDSGYVDPTDGDSVSDAIIDSALRSTHLKNRYEASDRFIYVAPLLGIREGRFIDGENNVTLPDFLEDRITGEPLFYAYSNLDNHSKDVALESEAYQDWIVAASLWGLNFSVPIPLGALIPRDLDGLLVAGRCIALDHDMATCVRMKRDMQKCGEAAAIAAALSIELGVPLRQVPYPALAAILRSTGCLDDRNHVGFRIPSANKNETHSEHSWLTDKSLIRQQLGGNKPGFAIWSAKRLGDRINGDLKQWLNESGDDQLGRNCAIALALQGDRAALPLLRQMARERDSFVPQTSRKYNQVRGYTAIYLLGKLADKEIVSDLLALMRDRASFSNVSTDAEFINSDEEYYFQYFTFSLMALFRVGDVHEDIRGTISDAVAGILGQADFSLSVTLKPSKDQQYAMTGTIRRLAASKLQRWGVEAFAV</sequence>
<keyword evidence="3" id="KW-0560">Oxidoreductase</keyword>
<keyword evidence="5" id="KW-0411">Iron-sulfur</keyword>
<dbReference type="SUPFAM" id="SSF51905">
    <property type="entry name" value="FAD/NAD(P)-binding domain"/>
    <property type="match status" value="1"/>
</dbReference>
<comment type="caution">
    <text evidence="6">The sequence shown here is derived from an EMBL/GenBank/DDBJ whole genome shotgun (WGS) entry which is preliminary data.</text>
</comment>
<dbReference type="Gene3D" id="3.50.50.60">
    <property type="entry name" value="FAD/NAD(P)-binding domain"/>
    <property type="match status" value="1"/>
</dbReference>
<dbReference type="PANTHER" id="PTHR43498:SF1">
    <property type="entry name" value="COB--COM HETERODISULFIDE REDUCTASE IRON-SULFUR SUBUNIT A"/>
    <property type="match status" value="1"/>
</dbReference>
<evidence type="ECO:0000256" key="3">
    <source>
        <dbReference type="ARBA" id="ARBA00023002"/>
    </source>
</evidence>
<keyword evidence="2" id="KW-0479">Metal-binding</keyword>
<evidence type="ECO:0000256" key="5">
    <source>
        <dbReference type="ARBA" id="ARBA00023014"/>
    </source>
</evidence>
<dbReference type="Pfam" id="PF12831">
    <property type="entry name" value="FAD_oxidored"/>
    <property type="match status" value="2"/>
</dbReference>
<dbReference type="Gene3D" id="1.25.10.10">
    <property type="entry name" value="Leucine-rich Repeat Variant"/>
    <property type="match status" value="1"/>
</dbReference>
<dbReference type="InterPro" id="IPR011989">
    <property type="entry name" value="ARM-like"/>
</dbReference>
<dbReference type="EMBL" id="VDCQ01000001">
    <property type="protein sequence ID" value="TNJ68316.1"/>
    <property type="molecule type" value="Genomic_DNA"/>
</dbReference>
<keyword evidence="1" id="KW-0004">4Fe-4S</keyword>
<dbReference type="GO" id="GO:0046872">
    <property type="term" value="F:metal ion binding"/>
    <property type="evidence" value="ECO:0007669"/>
    <property type="project" value="UniProtKB-KW"/>
</dbReference>
<dbReference type="AlphaFoldDB" id="A0A5C4TI25"/>
<organism evidence="6 7">
    <name type="scientific">Paenibacillus hemerocallicola</name>
    <dbReference type="NCBI Taxonomy" id="1172614"/>
    <lineage>
        <taxon>Bacteria</taxon>
        <taxon>Bacillati</taxon>
        <taxon>Bacillota</taxon>
        <taxon>Bacilli</taxon>
        <taxon>Bacillales</taxon>
        <taxon>Paenibacillaceae</taxon>
        <taxon>Paenibacillus</taxon>
    </lineage>
</organism>
<reference evidence="6 7" key="1">
    <citation type="submission" date="2019-05" db="EMBL/GenBank/DDBJ databases">
        <title>We sequenced the genome of Paenibacillus hemerocallicola KCTC 33185 for further insight into its adaptation and study the phylogeny of Paenibacillus.</title>
        <authorList>
            <person name="Narsing Rao M.P."/>
        </authorList>
    </citation>
    <scope>NUCLEOTIDE SEQUENCE [LARGE SCALE GENOMIC DNA]</scope>
    <source>
        <strain evidence="6 7">KCTC 33185</strain>
    </source>
</reference>
<proteinExistence type="predicted"/>
<dbReference type="GO" id="GO:0051539">
    <property type="term" value="F:4 iron, 4 sulfur cluster binding"/>
    <property type="evidence" value="ECO:0007669"/>
    <property type="project" value="UniProtKB-KW"/>
</dbReference>
<dbReference type="PANTHER" id="PTHR43498">
    <property type="entry name" value="FERREDOXIN:COB-COM HETERODISULFIDE REDUCTASE SUBUNIT A"/>
    <property type="match status" value="1"/>
</dbReference>
<dbReference type="Proteomes" id="UP000307943">
    <property type="component" value="Unassembled WGS sequence"/>
</dbReference>
<keyword evidence="7" id="KW-1185">Reference proteome</keyword>
<evidence type="ECO:0000256" key="2">
    <source>
        <dbReference type="ARBA" id="ARBA00022723"/>
    </source>
</evidence>
<keyword evidence="4" id="KW-0408">Iron</keyword>
<evidence type="ECO:0000256" key="1">
    <source>
        <dbReference type="ARBA" id="ARBA00022485"/>
    </source>
</evidence>
<name>A0A5C4TI25_9BACL</name>
<dbReference type="OrthoDB" id="2493700at2"/>
<dbReference type="InterPro" id="IPR039650">
    <property type="entry name" value="HdrA-like"/>
</dbReference>
<dbReference type="InterPro" id="IPR036188">
    <property type="entry name" value="FAD/NAD-bd_sf"/>
</dbReference>
<protein>
    <submittedName>
        <fullName evidence="6">FAD-dependent oxidoreductase</fullName>
    </submittedName>
</protein>
<dbReference type="GO" id="GO:0016491">
    <property type="term" value="F:oxidoreductase activity"/>
    <property type="evidence" value="ECO:0007669"/>
    <property type="project" value="UniProtKB-KW"/>
</dbReference>
<accession>A0A5C4TI25</accession>